<accession>A0A1G6R330</accession>
<keyword evidence="8" id="KW-1185">Reference proteome</keyword>
<dbReference type="EC" id="2.7.1.23" evidence="6"/>
<dbReference type="GO" id="GO:0005737">
    <property type="term" value="C:cytoplasm"/>
    <property type="evidence" value="ECO:0007669"/>
    <property type="project" value="UniProtKB-SubCell"/>
</dbReference>
<feature type="binding site" evidence="6">
    <location>
        <begin position="146"/>
        <end position="147"/>
    </location>
    <ligand>
        <name>NAD(+)</name>
        <dbReference type="ChEBI" id="CHEBI:57540"/>
    </ligand>
</feature>
<keyword evidence="6" id="KW-0067">ATP-binding</keyword>
<organism evidence="7 8">
    <name type="scientific">Algoriphagus faecimaris</name>
    <dbReference type="NCBI Taxonomy" id="686796"/>
    <lineage>
        <taxon>Bacteria</taxon>
        <taxon>Pseudomonadati</taxon>
        <taxon>Bacteroidota</taxon>
        <taxon>Cytophagia</taxon>
        <taxon>Cytophagales</taxon>
        <taxon>Cyclobacteriaceae</taxon>
        <taxon>Algoriphagus</taxon>
    </lineage>
</organism>
<dbReference type="GO" id="GO:0006741">
    <property type="term" value="P:NADP+ biosynthetic process"/>
    <property type="evidence" value="ECO:0007669"/>
    <property type="project" value="UniProtKB-UniRule"/>
</dbReference>
<comment type="catalytic activity">
    <reaction evidence="5 6">
        <text>NAD(+) + ATP = ADP + NADP(+) + H(+)</text>
        <dbReference type="Rhea" id="RHEA:18629"/>
        <dbReference type="ChEBI" id="CHEBI:15378"/>
        <dbReference type="ChEBI" id="CHEBI:30616"/>
        <dbReference type="ChEBI" id="CHEBI:57540"/>
        <dbReference type="ChEBI" id="CHEBI:58349"/>
        <dbReference type="ChEBI" id="CHEBI:456216"/>
        <dbReference type="EC" id="2.7.1.23"/>
    </reaction>
</comment>
<keyword evidence="6" id="KW-0963">Cytoplasm</keyword>
<dbReference type="InterPro" id="IPR017437">
    <property type="entry name" value="ATP-NAD_kinase_PpnK-typ_C"/>
</dbReference>
<dbReference type="InterPro" id="IPR017438">
    <property type="entry name" value="ATP-NAD_kinase_N"/>
</dbReference>
<dbReference type="Gene3D" id="3.40.50.10330">
    <property type="entry name" value="Probable inorganic polyphosphate/atp-NAD kinase, domain 1"/>
    <property type="match status" value="1"/>
</dbReference>
<dbReference type="RefSeq" id="WP_087938763.1">
    <property type="nucleotide sequence ID" value="NZ_FNAC01000011.1"/>
</dbReference>
<dbReference type="Proteomes" id="UP000199060">
    <property type="component" value="Unassembled WGS sequence"/>
</dbReference>
<keyword evidence="6" id="KW-0547">Nucleotide-binding</keyword>
<dbReference type="InterPro" id="IPR016064">
    <property type="entry name" value="NAD/diacylglycerol_kinase_sf"/>
</dbReference>
<dbReference type="GO" id="GO:0003951">
    <property type="term" value="F:NAD+ kinase activity"/>
    <property type="evidence" value="ECO:0007669"/>
    <property type="project" value="UniProtKB-UniRule"/>
</dbReference>
<dbReference type="STRING" id="686796.SAMN04488104_101159"/>
<gene>
    <name evidence="6" type="primary">nadK</name>
    <name evidence="7" type="ORF">SAMN04488104_101159</name>
</gene>
<protein>
    <recommendedName>
        <fullName evidence="6">NAD kinase</fullName>
        <ecNumber evidence="6">2.7.1.23</ecNumber>
    </recommendedName>
    <alternativeName>
        <fullName evidence="6">ATP-dependent NAD kinase</fullName>
    </alternativeName>
</protein>
<evidence type="ECO:0000256" key="6">
    <source>
        <dbReference type="HAMAP-Rule" id="MF_00361"/>
    </source>
</evidence>
<evidence type="ECO:0000256" key="3">
    <source>
        <dbReference type="ARBA" id="ARBA00022857"/>
    </source>
</evidence>
<dbReference type="NCBIfam" id="NF002521">
    <property type="entry name" value="PRK01911.1"/>
    <property type="match status" value="1"/>
</dbReference>
<comment type="caution">
    <text evidence="6">Lacks conserved residue(s) required for the propagation of feature annotation.</text>
</comment>
<dbReference type="GO" id="GO:0019674">
    <property type="term" value="P:NAD+ metabolic process"/>
    <property type="evidence" value="ECO:0007669"/>
    <property type="project" value="InterPro"/>
</dbReference>
<dbReference type="InterPro" id="IPR002504">
    <property type="entry name" value="NADK"/>
</dbReference>
<comment type="similarity">
    <text evidence="6">Belongs to the NAD kinase family.</text>
</comment>
<feature type="binding site" evidence="6">
    <location>
        <begin position="73"/>
        <end position="74"/>
    </location>
    <ligand>
        <name>NAD(+)</name>
        <dbReference type="ChEBI" id="CHEBI:57540"/>
    </ligand>
</feature>
<evidence type="ECO:0000313" key="7">
    <source>
        <dbReference type="EMBL" id="SDC98921.1"/>
    </source>
</evidence>
<evidence type="ECO:0000256" key="4">
    <source>
        <dbReference type="ARBA" id="ARBA00023027"/>
    </source>
</evidence>
<dbReference type="Pfam" id="PF20143">
    <property type="entry name" value="NAD_kinase_C"/>
    <property type="match status" value="1"/>
</dbReference>
<keyword evidence="2 6" id="KW-0418">Kinase</keyword>
<dbReference type="EMBL" id="FNAC01000011">
    <property type="protein sequence ID" value="SDC98921.1"/>
    <property type="molecule type" value="Genomic_DNA"/>
</dbReference>
<reference evidence="8" key="1">
    <citation type="submission" date="2016-10" db="EMBL/GenBank/DDBJ databases">
        <authorList>
            <person name="Varghese N."/>
            <person name="Submissions S."/>
        </authorList>
    </citation>
    <scope>NUCLEOTIDE SEQUENCE [LARGE SCALE GENOMIC DNA]</scope>
    <source>
        <strain evidence="8">DSM 23095</strain>
    </source>
</reference>
<evidence type="ECO:0000256" key="5">
    <source>
        <dbReference type="ARBA" id="ARBA00047925"/>
    </source>
</evidence>
<proteinExistence type="inferred from homology"/>
<dbReference type="PANTHER" id="PTHR20275">
    <property type="entry name" value="NAD KINASE"/>
    <property type="match status" value="1"/>
</dbReference>
<comment type="cofactor">
    <cofactor evidence="6">
        <name>a divalent metal cation</name>
        <dbReference type="ChEBI" id="CHEBI:60240"/>
    </cofactor>
</comment>
<dbReference type="Pfam" id="PF01513">
    <property type="entry name" value="NAD_kinase"/>
    <property type="match status" value="1"/>
</dbReference>
<feature type="binding site" evidence="6">
    <location>
        <begin position="187"/>
        <end position="192"/>
    </location>
    <ligand>
        <name>NAD(+)</name>
        <dbReference type="ChEBI" id="CHEBI:57540"/>
    </ligand>
</feature>
<dbReference type="PANTHER" id="PTHR20275:SF0">
    <property type="entry name" value="NAD KINASE"/>
    <property type="match status" value="1"/>
</dbReference>
<dbReference type="GO" id="GO:0005524">
    <property type="term" value="F:ATP binding"/>
    <property type="evidence" value="ECO:0007669"/>
    <property type="project" value="UniProtKB-KW"/>
</dbReference>
<keyword evidence="3 6" id="KW-0521">NADP</keyword>
<feature type="binding site" evidence="6">
    <location>
        <position position="176"/>
    </location>
    <ligand>
        <name>NAD(+)</name>
        <dbReference type="ChEBI" id="CHEBI:57540"/>
    </ligand>
</feature>
<comment type="function">
    <text evidence="6">Involved in the regulation of the intracellular balance of NAD and NADP, and is a key enzyme in the biosynthesis of NADP. Catalyzes specifically the phosphorylation on 2'-hydroxyl of the adenosine moiety of NAD to yield NADP.</text>
</comment>
<evidence type="ECO:0000256" key="2">
    <source>
        <dbReference type="ARBA" id="ARBA00022777"/>
    </source>
</evidence>
<keyword evidence="4 6" id="KW-0520">NAD</keyword>
<dbReference type="Gene3D" id="2.60.200.30">
    <property type="entry name" value="Probable inorganic polyphosphate/atp-NAD kinase, domain 2"/>
    <property type="match status" value="1"/>
</dbReference>
<evidence type="ECO:0000313" key="8">
    <source>
        <dbReference type="Proteomes" id="UP000199060"/>
    </source>
</evidence>
<sequence>MKVALHGLALKLEFLKDVQALFSALEQHQFEIFVTEQFDRQLRMHGNTGMTYWLLEGREDMKSMDFLISVGGDGTLLDAVCQVGDLETPILGLNTGRLGFLATVATDKIFEAINHIAQENYQIENRTLVSLRSKRKLFNGLNFGLNEFTIHKRDTSSMITVHTYIDGKYLNSYWADGLIVATPTGSTGYSLSCGGPLISPEAKNLVITPVSPHNLNVRPIIVSDESEISFEIEGRAEKFLISLDSRSTSISSDLKLSVRKERFYARLMKLPSYNFFDTLRYKLNWGFDMRN</sequence>
<dbReference type="HAMAP" id="MF_00361">
    <property type="entry name" value="NAD_kinase"/>
    <property type="match status" value="1"/>
</dbReference>
<dbReference type="GO" id="GO:0046872">
    <property type="term" value="F:metal ion binding"/>
    <property type="evidence" value="ECO:0007669"/>
    <property type="project" value="UniProtKB-UniRule"/>
</dbReference>
<keyword evidence="1 6" id="KW-0808">Transferase</keyword>
<dbReference type="OrthoDB" id="9774737at2"/>
<feature type="active site" description="Proton acceptor" evidence="6">
    <location>
        <position position="73"/>
    </location>
</feature>
<dbReference type="GO" id="GO:0051287">
    <property type="term" value="F:NAD binding"/>
    <property type="evidence" value="ECO:0007669"/>
    <property type="project" value="UniProtKB-ARBA"/>
</dbReference>
<dbReference type="AlphaFoldDB" id="A0A1G6R330"/>
<comment type="subcellular location">
    <subcellularLocation>
        <location evidence="6">Cytoplasm</location>
    </subcellularLocation>
</comment>
<name>A0A1G6R330_9BACT</name>
<dbReference type="SUPFAM" id="SSF111331">
    <property type="entry name" value="NAD kinase/diacylglycerol kinase-like"/>
    <property type="match status" value="1"/>
</dbReference>
<evidence type="ECO:0000256" key="1">
    <source>
        <dbReference type="ARBA" id="ARBA00022679"/>
    </source>
</evidence>